<gene>
    <name evidence="2" type="ORF">BCR34DRAFT_464401</name>
</gene>
<protein>
    <submittedName>
        <fullName evidence="2">Uncharacterized protein</fullName>
    </submittedName>
</protein>
<name>A0A1Y1ZIM3_9PLEO</name>
<accession>A0A1Y1ZIM3</accession>
<proteinExistence type="inferred from homology"/>
<dbReference type="InterPro" id="IPR021765">
    <property type="entry name" value="UstYa-like"/>
</dbReference>
<dbReference type="AlphaFoldDB" id="A0A1Y1ZIM3"/>
<sequence>HQLHCLTVIRSTLYKYKEGRVQGDGDGDVKWDHAVHCLDSLRQAVMCRADDTLLATRDGNVFGDGQERVCRDWEGLRGWVEE</sequence>
<reference evidence="2 3" key="1">
    <citation type="submission" date="2016-07" db="EMBL/GenBank/DDBJ databases">
        <title>Pervasive Adenine N6-methylation of Active Genes in Fungi.</title>
        <authorList>
            <consortium name="DOE Joint Genome Institute"/>
            <person name="Mondo S.J."/>
            <person name="Dannebaum R.O."/>
            <person name="Kuo R.C."/>
            <person name="Labutti K."/>
            <person name="Haridas S."/>
            <person name="Kuo A."/>
            <person name="Salamov A."/>
            <person name="Ahrendt S.R."/>
            <person name="Lipzen A."/>
            <person name="Sullivan W."/>
            <person name="Andreopoulos W.B."/>
            <person name="Clum A."/>
            <person name="Lindquist E."/>
            <person name="Daum C."/>
            <person name="Ramamoorthy G.K."/>
            <person name="Gryganskyi A."/>
            <person name="Culley D."/>
            <person name="Magnuson J.K."/>
            <person name="James T.Y."/>
            <person name="O'Malley M.A."/>
            <person name="Stajich J.E."/>
            <person name="Spatafora J.W."/>
            <person name="Visel A."/>
            <person name="Grigoriev I.V."/>
        </authorList>
    </citation>
    <scope>NUCLEOTIDE SEQUENCE [LARGE SCALE GENOMIC DNA]</scope>
    <source>
        <strain evidence="2 3">CBS 115471</strain>
    </source>
</reference>
<dbReference type="PANTHER" id="PTHR33365:SF6">
    <property type="entry name" value="OXIDASE USTYA"/>
    <property type="match status" value="1"/>
</dbReference>
<feature type="non-terminal residue" evidence="2">
    <location>
        <position position="82"/>
    </location>
</feature>
<dbReference type="EMBL" id="MCFA01000077">
    <property type="protein sequence ID" value="ORY10110.1"/>
    <property type="molecule type" value="Genomic_DNA"/>
</dbReference>
<evidence type="ECO:0000313" key="3">
    <source>
        <dbReference type="Proteomes" id="UP000193144"/>
    </source>
</evidence>
<keyword evidence="3" id="KW-1185">Reference proteome</keyword>
<dbReference type="GO" id="GO:0043386">
    <property type="term" value="P:mycotoxin biosynthetic process"/>
    <property type="evidence" value="ECO:0007669"/>
    <property type="project" value="InterPro"/>
</dbReference>
<dbReference type="PANTHER" id="PTHR33365">
    <property type="entry name" value="YALI0B05434P"/>
    <property type="match status" value="1"/>
</dbReference>
<dbReference type="STRING" id="1231657.A0A1Y1ZIM3"/>
<feature type="non-terminal residue" evidence="2">
    <location>
        <position position="1"/>
    </location>
</feature>
<evidence type="ECO:0000256" key="1">
    <source>
        <dbReference type="ARBA" id="ARBA00035112"/>
    </source>
</evidence>
<dbReference type="OrthoDB" id="3687641at2759"/>
<organism evidence="2 3">
    <name type="scientific">Clohesyomyces aquaticus</name>
    <dbReference type="NCBI Taxonomy" id="1231657"/>
    <lineage>
        <taxon>Eukaryota</taxon>
        <taxon>Fungi</taxon>
        <taxon>Dikarya</taxon>
        <taxon>Ascomycota</taxon>
        <taxon>Pezizomycotina</taxon>
        <taxon>Dothideomycetes</taxon>
        <taxon>Pleosporomycetidae</taxon>
        <taxon>Pleosporales</taxon>
        <taxon>Lindgomycetaceae</taxon>
        <taxon>Clohesyomyces</taxon>
    </lineage>
</organism>
<comment type="caution">
    <text evidence="2">The sequence shown here is derived from an EMBL/GenBank/DDBJ whole genome shotgun (WGS) entry which is preliminary data.</text>
</comment>
<evidence type="ECO:0000313" key="2">
    <source>
        <dbReference type="EMBL" id="ORY10110.1"/>
    </source>
</evidence>
<comment type="similarity">
    <text evidence="1">Belongs to the ustYa family.</text>
</comment>
<dbReference type="Proteomes" id="UP000193144">
    <property type="component" value="Unassembled WGS sequence"/>
</dbReference>
<dbReference type="Pfam" id="PF11807">
    <property type="entry name" value="UstYa"/>
    <property type="match status" value="1"/>
</dbReference>